<dbReference type="Gene3D" id="3.40.50.2000">
    <property type="entry name" value="Glycogen Phosphorylase B"/>
    <property type="match status" value="2"/>
</dbReference>
<dbReference type="PANTHER" id="PTHR48047">
    <property type="entry name" value="GLYCOSYLTRANSFERASE"/>
    <property type="match status" value="1"/>
</dbReference>
<proteinExistence type="inferred from homology"/>
<keyword evidence="7" id="KW-1185">Reference proteome</keyword>
<dbReference type="EC" id="2.4.1.-" evidence="5"/>
<dbReference type="SUPFAM" id="SSF53756">
    <property type="entry name" value="UDP-Glycosyltransferase/glycogen phosphorylase"/>
    <property type="match status" value="1"/>
</dbReference>
<dbReference type="OrthoDB" id="5835829at2759"/>
<comment type="caution">
    <text evidence="6">The sequence shown here is derived from an EMBL/GenBank/DDBJ whole genome shotgun (WGS) entry which is preliminary data.</text>
</comment>
<dbReference type="FunFam" id="3.40.50.2000:FF:000071">
    <property type="entry name" value="Glycosyltransferase"/>
    <property type="match status" value="1"/>
</dbReference>
<dbReference type="PROSITE" id="PS00375">
    <property type="entry name" value="UDPGT"/>
    <property type="match status" value="1"/>
</dbReference>
<evidence type="ECO:0000313" key="6">
    <source>
        <dbReference type="EMBL" id="KAF8410104.1"/>
    </source>
</evidence>
<dbReference type="EMBL" id="JABCRI010000002">
    <property type="protein sequence ID" value="KAF8410104.1"/>
    <property type="molecule type" value="Genomic_DNA"/>
</dbReference>
<dbReference type="AlphaFoldDB" id="A0A835DRA2"/>
<dbReference type="FunFam" id="3.40.50.2000:FF:000047">
    <property type="entry name" value="Glycosyltransferase"/>
    <property type="match status" value="1"/>
</dbReference>
<dbReference type="InterPro" id="IPR002213">
    <property type="entry name" value="UDP_glucos_trans"/>
</dbReference>
<name>A0A835DRA2_TETSI</name>
<evidence type="ECO:0000256" key="4">
    <source>
        <dbReference type="RuleBase" id="RU003718"/>
    </source>
</evidence>
<protein>
    <recommendedName>
        <fullName evidence="5">Glycosyltransferase</fullName>
        <ecNumber evidence="5">2.4.1.-</ecNumber>
    </recommendedName>
</protein>
<dbReference type="Proteomes" id="UP000655225">
    <property type="component" value="Unassembled WGS sequence"/>
</dbReference>
<sequence length="492" mass="55025">MGSEPHHQLHVFFFPVMVQGHMIPMVDIARLFAARGVKATIITTPLNAPLFSKTVDRYTNLGMEISIHIIPFPSVEAGLPEGCESINSIPDPKMIQNFFKALNMLQQPLEQLLQEQGPDCIVADMFLPWTTDAAAKFGIPRLVFHGTSFFSLCVSDSLRRYEPHKNTTSDTETFVAPGLPDQIELIGSMLPDYIKGETQNEFGKKMELVREADKRSYGILMNSFYELEPAYAEHYTKAMGMKAWPIGPVSLCNRDITDKAERGRKAAINEHECSSWLDSKQPNSVLYVCFGSVSRFSNAQLLEIAMALEASGHPFVWVVRKDVEMSSMAEDEEKWLPEGFEERMEGKGLIIRGWAPQMLILDHEATGGFMTHCGWNSTLEGISAGVPMVTWPLFAEQFYNEKLVTQVLRIGAGVGAREWSSSTKERKETVKREGIEKAVRLLMGGGEEAEQMRSRASGLGEIAKRAVEENGSSYANLTALIEELRLHRQPKT</sequence>
<organism evidence="6 7">
    <name type="scientific">Tetracentron sinense</name>
    <name type="common">Spur-leaf</name>
    <dbReference type="NCBI Taxonomy" id="13715"/>
    <lineage>
        <taxon>Eukaryota</taxon>
        <taxon>Viridiplantae</taxon>
        <taxon>Streptophyta</taxon>
        <taxon>Embryophyta</taxon>
        <taxon>Tracheophyta</taxon>
        <taxon>Spermatophyta</taxon>
        <taxon>Magnoliopsida</taxon>
        <taxon>Trochodendrales</taxon>
        <taxon>Trochodendraceae</taxon>
        <taxon>Tetracentron</taxon>
    </lineage>
</organism>
<dbReference type="InterPro" id="IPR035595">
    <property type="entry name" value="UDP_glycos_trans_CS"/>
</dbReference>
<keyword evidence="2 4" id="KW-0328">Glycosyltransferase</keyword>
<reference evidence="6 7" key="1">
    <citation type="submission" date="2020-04" db="EMBL/GenBank/DDBJ databases">
        <title>Plant Genome Project.</title>
        <authorList>
            <person name="Zhang R.-G."/>
        </authorList>
    </citation>
    <scope>NUCLEOTIDE SEQUENCE [LARGE SCALE GENOMIC DNA]</scope>
    <source>
        <strain evidence="6">YNK0</strain>
        <tissue evidence="6">Leaf</tissue>
    </source>
</reference>
<evidence type="ECO:0000256" key="3">
    <source>
        <dbReference type="ARBA" id="ARBA00022679"/>
    </source>
</evidence>
<evidence type="ECO:0000256" key="2">
    <source>
        <dbReference type="ARBA" id="ARBA00022676"/>
    </source>
</evidence>
<gene>
    <name evidence="6" type="ORF">HHK36_002626</name>
</gene>
<evidence type="ECO:0000256" key="5">
    <source>
        <dbReference type="RuleBase" id="RU362057"/>
    </source>
</evidence>
<dbReference type="CDD" id="cd03784">
    <property type="entry name" value="GT1_Gtf-like"/>
    <property type="match status" value="1"/>
</dbReference>
<keyword evidence="3 4" id="KW-0808">Transferase</keyword>
<dbReference type="GO" id="GO:0035251">
    <property type="term" value="F:UDP-glucosyltransferase activity"/>
    <property type="evidence" value="ECO:0007669"/>
    <property type="project" value="TreeGrafter"/>
</dbReference>
<dbReference type="OMA" id="DADQRSY"/>
<comment type="similarity">
    <text evidence="1 4">Belongs to the UDP-glycosyltransferase family.</text>
</comment>
<accession>A0A835DRA2</accession>
<evidence type="ECO:0000313" key="7">
    <source>
        <dbReference type="Proteomes" id="UP000655225"/>
    </source>
</evidence>
<dbReference type="PANTHER" id="PTHR48047:SF45">
    <property type="entry name" value="SCOPOLETIN GLUCOSYLTRANSFERASE-LIKE"/>
    <property type="match status" value="1"/>
</dbReference>
<evidence type="ECO:0000256" key="1">
    <source>
        <dbReference type="ARBA" id="ARBA00009995"/>
    </source>
</evidence>
<dbReference type="Pfam" id="PF00201">
    <property type="entry name" value="UDPGT"/>
    <property type="match status" value="1"/>
</dbReference>